<dbReference type="InterPro" id="IPR025595">
    <property type="entry name" value="PterinBD-DUF4346"/>
</dbReference>
<protein>
    <submittedName>
        <fullName evidence="2">Dihydropteroate synthase-related protein</fullName>
    </submittedName>
</protein>
<sequence>MTGRLAEGMVRVAVGGLADVLVMDVDVASFITPKMIRDAAPTGYDIILIPGTITADFGPVAAELETKIRLGPKHAVDLRRVLPLLDEVELSTTVPACLLLAERMRSEAWAAILELEAGAEAPLSIKGVKVGGACRMKVLAEIVDATRLDDAALAEKVRHYEREGADMIDLGIPLDAEPAAVARAVIVAKEATSLPVSVDSLRPDLLKAGIEAGCDLVLSLDGSNLEEVGPLAASAGVPAVVLPGPEASLAENLRRALALGVRAMADPVLNPPLQGLAESICRYREVHQAFLELPLFFGAGNVTELLDADSPGANALLASMGAEVGAAVLFTPEYSDKARGSIRELRRASEMILLAGARRSPPKDLGLDLLVLKEKHRRPEEEMPEEYVAVGAIRRDLGEVEVVVEEEGGGRGGGDIGVEFGGPRWEMDPAGSFRIGVAKGKIVVRHDAVTLVGTSARGLLGEIVSRGLVTRLDHAAYLGRELERAEIAIGLGRSYSQDEPLFPTKN</sequence>
<dbReference type="STRING" id="1110509.Mhar_1958"/>
<feature type="domain" description="Pterin-binding" evidence="1">
    <location>
        <begin position="123"/>
        <end position="353"/>
    </location>
</feature>
<dbReference type="GO" id="GO:0042558">
    <property type="term" value="P:pteridine-containing compound metabolic process"/>
    <property type="evidence" value="ECO:0007669"/>
    <property type="project" value="InterPro"/>
</dbReference>
<dbReference type="Gene3D" id="3.20.20.20">
    <property type="entry name" value="Dihydropteroate synthase-like"/>
    <property type="match status" value="1"/>
</dbReference>
<dbReference type="InterPro" id="IPR005236">
    <property type="entry name" value="Dihydropt_synth"/>
</dbReference>
<dbReference type="AlphaFoldDB" id="G7WR11"/>
<dbReference type="PROSITE" id="PS50972">
    <property type="entry name" value="PTERIN_BINDING"/>
    <property type="match status" value="1"/>
</dbReference>
<reference evidence="2 3" key="1">
    <citation type="journal article" date="2012" name="PLoS ONE">
        <title>The genome characteristics and predicted function of methyl-group oxidation pathway in the obligate aceticlastic methanogens, Methanosaeta spp.</title>
        <authorList>
            <person name="Zhu J."/>
            <person name="Zheng H."/>
            <person name="Ai G."/>
            <person name="Zhang G."/>
            <person name="Liu D."/>
            <person name="Liu X."/>
            <person name="Dong X."/>
        </authorList>
    </citation>
    <scope>NUCLEOTIDE SEQUENCE [LARGE SCALE GENOMIC DNA]</scope>
    <source>
        <strain evidence="2 3">6Ac</strain>
    </source>
</reference>
<dbReference type="Pfam" id="PF00809">
    <property type="entry name" value="Pterin_bind"/>
    <property type="match status" value="1"/>
</dbReference>
<keyword evidence="3" id="KW-1185">Reference proteome</keyword>
<dbReference type="KEGG" id="mhi:Mhar_1958"/>
<dbReference type="Pfam" id="PF14251">
    <property type="entry name" value="PterinBD-DUF4346"/>
    <property type="match status" value="1"/>
</dbReference>
<dbReference type="InterPro" id="IPR011005">
    <property type="entry name" value="Dihydropteroate_synth-like_sf"/>
</dbReference>
<evidence type="ECO:0000313" key="3">
    <source>
        <dbReference type="Proteomes" id="UP000005877"/>
    </source>
</evidence>
<dbReference type="EMBL" id="CP003117">
    <property type="protein sequence ID" value="AET65314.1"/>
    <property type="molecule type" value="Genomic_DNA"/>
</dbReference>
<evidence type="ECO:0000313" key="2">
    <source>
        <dbReference type="EMBL" id="AET65314.1"/>
    </source>
</evidence>
<dbReference type="PATRIC" id="fig|1110509.7.peg.2173"/>
<organism evidence="2 3">
    <name type="scientific">Methanothrix harundinacea (strain 6Ac)</name>
    <name type="common">Methanosaeta harundinacea</name>
    <dbReference type="NCBI Taxonomy" id="1110509"/>
    <lineage>
        <taxon>Archaea</taxon>
        <taxon>Methanobacteriati</taxon>
        <taxon>Methanobacteriota</taxon>
        <taxon>Stenosarchaea group</taxon>
        <taxon>Methanomicrobia</taxon>
        <taxon>Methanotrichales</taxon>
        <taxon>Methanotrichaceae</taxon>
        <taxon>Methanothrix</taxon>
    </lineage>
</organism>
<accession>G7WR11</accession>
<evidence type="ECO:0000259" key="1">
    <source>
        <dbReference type="PROSITE" id="PS50972"/>
    </source>
</evidence>
<dbReference type="InterPro" id="IPR000489">
    <property type="entry name" value="Pterin-binding_dom"/>
</dbReference>
<dbReference type="SUPFAM" id="SSF51717">
    <property type="entry name" value="Dihydropteroate synthetase-like"/>
    <property type="match status" value="1"/>
</dbReference>
<dbReference type="HOGENOM" id="CLU_041129_0_0_2"/>
<proteinExistence type="predicted"/>
<gene>
    <name evidence="2" type="ordered locus">Mhar_1958</name>
</gene>
<dbReference type="NCBIfam" id="TIGR00284">
    <property type="entry name" value="dihydropteroate synthase-like protein"/>
    <property type="match status" value="1"/>
</dbReference>
<name>G7WR11_METH6</name>
<dbReference type="Proteomes" id="UP000005877">
    <property type="component" value="Chromosome"/>
</dbReference>